<evidence type="ECO:0000259" key="7">
    <source>
        <dbReference type="Pfam" id="PF06429"/>
    </source>
</evidence>
<dbReference type="RefSeq" id="WP_057814789.1">
    <property type="nucleotide sequence ID" value="NZ_CP031598.1"/>
</dbReference>
<sequence>MSLTGALNAARNGLSTTQTLSRIAAENVSNATTPGYARRNAVLVSGGAGEGGALVGEVRREINASLIRMSRNETAKMARQQVIHEGLSSYTAFLGQPGDGTSLAEKFSEFSTSLTTLANMPSSNGAQSAAVLAAEDLAASVRAASDHLGNTRAEVDMELRYQVSDLNQALYELANLNRQRQSFSGGTLEAAEFDDRMDSVVDQIAETLDIRTAQTSDGRISIYTTGGVALVEGDLVHDLTFNPGDGTLMAGEQDITPNKPGVYGIENGSLAGLLELKREIIPRFQKQLDEYARSLVQTFEGADASLAPGQAGLFTDNGYAYDAARLDGLAGRLRVNESLQVDTAEVWRIRDGLGSTAPGDAANPKQIIAFLDALKAPAGVSSDTGVSAGVTVADLAAEVVTHQSAERARAESRFHAASSAAEVVNSARENSAGVNIDEEMQRLLLIEQSYAANSRILTTVANMIDTLIAAV</sequence>
<dbReference type="PANTHER" id="PTHR30033:SF1">
    <property type="entry name" value="FLAGELLAR HOOK-ASSOCIATED PROTEIN 1"/>
    <property type="match status" value="1"/>
</dbReference>
<dbReference type="STRING" id="540747.SAMN04488031_104163"/>
<feature type="domain" description="Flagellar basal-body/hook protein C-terminal" evidence="7">
    <location>
        <begin position="431"/>
        <end position="468"/>
    </location>
</feature>
<keyword evidence="6" id="KW-0975">Bacterial flagellum</keyword>
<dbReference type="Proteomes" id="UP000325785">
    <property type="component" value="Chromosome"/>
</dbReference>
<protein>
    <recommendedName>
        <fullName evidence="4">Flagellar hook-associated protein 1</fullName>
    </recommendedName>
</protein>
<evidence type="ECO:0000256" key="2">
    <source>
        <dbReference type="ARBA" id="ARBA00004613"/>
    </source>
</evidence>
<feature type="domain" description="Flagellar hook-associated protein FlgK helical" evidence="8">
    <location>
        <begin position="99"/>
        <end position="300"/>
    </location>
</feature>
<evidence type="ECO:0000256" key="4">
    <source>
        <dbReference type="ARBA" id="ARBA00016244"/>
    </source>
</evidence>
<dbReference type="PANTHER" id="PTHR30033">
    <property type="entry name" value="FLAGELLAR HOOK-ASSOCIATED PROTEIN 1"/>
    <property type="match status" value="1"/>
</dbReference>
<dbReference type="SUPFAM" id="SSF64518">
    <property type="entry name" value="Phase 1 flagellin"/>
    <property type="match status" value="1"/>
</dbReference>
<comment type="similarity">
    <text evidence="3">Belongs to the flagella basal body rod proteins family.</text>
</comment>
<keyword evidence="9" id="KW-0969">Cilium</keyword>
<dbReference type="InterPro" id="IPR053927">
    <property type="entry name" value="FlgK_helical"/>
</dbReference>
<dbReference type="EMBL" id="CP031598">
    <property type="protein sequence ID" value="QEW25596.1"/>
    <property type="molecule type" value="Genomic_DNA"/>
</dbReference>
<dbReference type="KEGG" id="rid:RIdsm_01383"/>
<dbReference type="NCBIfam" id="TIGR02492">
    <property type="entry name" value="flgK_ends"/>
    <property type="match status" value="1"/>
</dbReference>
<name>A0A0T5PC32_9RHOB</name>
<proteinExistence type="inferred from homology"/>
<dbReference type="PATRIC" id="fig|540747.5.peg.3814"/>
<reference evidence="10 12" key="2">
    <citation type="submission" date="2018-08" db="EMBL/GenBank/DDBJ databases">
        <title>Genetic Globetrotter - A new plasmid hitch-hiking vast phylogenetic and geographic distances.</title>
        <authorList>
            <person name="Vollmers J."/>
            <person name="Petersen J."/>
        </authorList>
    </citation>
    <scope>NUCLEOTIDE SEQUENCE [LARGE SCALE GENOMIC DNA]</scope>
    <source>
        <strain evidence="10 12">DSM 26383</strain>
    </source>
</reference>
<dbReference type="EMBL" id="LAXI01000003">
    <property type="protein sequence ID" value="KRS18580.1"/>
    <property type="molecule type" value="Genomic_DNA"/>
</dbReference>
<dbReference type="Proteomes" id="UP000051401">
    <property type="component" value="Unassembled WGS sequence"/>
</dbReference>
<evidence type="ECO:0000313" key="11">
    <source>
        <dbReference type="Proteomes" id="UP000051401"/>
    </source>
</evidence>
<dbReference type="OrthoDB" id="7181295at2"/>
<dbReference type="GO" id="GO:0005576">
    <property type="term" value="C:extracellular region"/>
    <property type="evidence" value="ECO:0007669"/>
    <property type="project" value="UniProtKB-SubCell"/>
</dbReference>
<keyword evidence="9" id="KW-0966">Cell projection</keyword>
<gene>
    <name evidence="10" type="primary">flgK</name>
    <name evidence="10" type="ORF">RIdsm_01383</name>
    <name evidence="9" type="ORF">XM52_07260</name>
</gene>
<evidence type="ECO:0000313" key="9">
    <source>
        <dbReference type="EMBL" id="KRS18580.1"/>
    </source>
</evidence>
<comment type="subcellular location">
    <subcellularLocation>
        <location evidence="1">Bacterial flagellum</location>
    </subcellularLocation>
    <subcellularLocation>
        <location evidence="2">Secreted</location>
    </subcellularLocation>
</comment>
<evidence type="ECO:0000256" key="6">
    <source>
        <dbReference type="ARBA" id="ARBA00023143"/>
    </source>
</evidence>
<dbReference type="GO" id="GO:0005198">
    <property type="term" value="F:structural molecule activity"/>
    <property type="evidence" value="ECO:0007669"/>
    <property type="project" value="InterPro"/>
</dbReference>
<evidence type="ECO:0000256" key="5">
    <source>
        <dbReference type="ARBA" id="ARBA00022525"/>
    </source>
</evidence>
<keyword evidence="9" id="KW-0282">Flagellum</keyword>
<evidence type="ECO:0000256" key="3">
    <source>
        <dbReference type="ARBA" id="ARBA00009677"/>
    </source>
</evidence>
<dbReference type="InterPro" id="IPR010930">
    <property type="entry name" value="Flg_bb/hook_C_dom"/>
</dbReference>
<dbReference type="Pfam" id="PF22638">
    <property type="entry name" value="FlgK_D1"/>
    <property type="match status" value="1"/>
</dbReference>
<dbReference type="AlphaFoldDB" id="A0A0T5PC32"/>
<dbReference type="InterPro" id="IPR002371">
    <property type="entry name" value="FlgK"/>
</dbReference>
<keyword evidence="11" id="KW-1185">Reference proteome</keyword>
<dbReference type="Pfam" id="PF06429">
    <property type="entry name" value="Flg_bbr_C"/>
    <property type="match status" value="1"/>
</dbReference>
<accession>A0A0T5PC32</accession>
<evidence type="ECO:0000259" key="8">
    <source>
        <dbReference type="Pfam" id="PF22638"/>
    </source>
</evidence>
<dbReference type="GO" id="GO:0009424">
    <property type="term" value="C:bacterial-type flagellum hook"/>
    <property type="evidence" value="ECO:0007669"/>
    <property type="project" value="InterPro"/>
</dbReference>
<reference evidence="9 11" key="1">
    <citation type="submission" date="2015-04" db="EMBL/GenBank/DDBJ databases">
        <title>The draft genome sequence of Roseovarius indicus B108T.</title>
        <authorList>
            <person name="Li G."/>
            <person name="Lai Q."/>
            <person name="Shao Z."/>
            <person name="Yan P."/>
        </authorList>
    </citation>
    <scope>NUCLEOTIDE SEQUENCE [LARGE SCALE GENOMIC DNA]</scope>
    <source>
        <strain evidence="9 11">B108</strain>
    </source>
</reference>
<evidence type="ECO:0000256" key="1">
    <source>
        <dbReference type="ARBA" id="ARBA00004365"/>
    </source>
</evidence>
<evidence type="ECO:0000313" key="10">
    <source>
        <dbReference type="EMBL" id="QEW25596.1"/>
    </source>
</evidence>
<dbReference type="GO" id="GO:0044780">
    <property type="term" value="P:bacterial-type flagellum assembly"/>
    <property type="evidence" value="ECO:0007669"/>
    <property type="project" value="InterPro"/>
</dbReference>
<organism evidence="9 11">
    <name type="scientific">Roseovarius indicus</name>
    <dbReference type="NCBI Taxonomy" id="540747"/>
    <lineage>
        <taxon>Bacteria</taxon>
        <taxon>Pseudomonadati</taxon>
        <taxon>Pseudomonadota</taxon>
        <taxon>Alphaproteobacteria</taxon>
        <taxon>Rhodobacterales</taxon>
        <taxon>Roseobacteraceae</taxon>
        <taxon>Roseovarius</taxon>
    </lineage>
</organism>
<keyword evidence="5" id="KW-0964">Secreted</keyword>
<evidence type="ECO:0000313" key="12">
    <source>
        <dbReference type="Proteomes" id="UP000325785"/>
    </source>
</evidence>